<feature type="non-terminal residue" evidence="1">
    <location>
        <position position="137"/>
    </location>
</feature>
<comment type="caution">
    <text evidence="1">The sequence shown here is derived from an EMBL/GenBank/DDBJ whole genome shotgun (WGS) entry which is preliminary data.</text>
</comment>
<dbReference type="EMBL" id="BPLQ01013147">
    <property type="protein sequence ID" value="GIY70318.1"/>
    <property type="molecule type" value="Genomic_DNA"/>
</dbReference>
<gene>
    <name evidence="1" type="ORF">CDAR_425361</name>
</gene>
<protein>
    <submittedName>
        <fullName evidence="1">Uncharacterized protein</fullName>
    </submittedName>
</protein>
<accession>A0AAV4VJT7</accession>
<evidence type="ECO:0000313" key="2">
    <source>
        <dbReference type="Proteomes" id="UP001054837"/>
    </source>
</evidence>
<organism evidence="1 2">
    <name type="scientific">Caerostris darwini</name>
    <dbReference type="NCBI Taxonomy" id="1538125"/>
    <lineage>
        <taxon>Eukaryota</taxon>
        <taxon>Metazoa</taxon>
        <taxon>Ecdysozoa</taxon>
        <taxon>Arthropoda</taxon>
        <taxon>Chelicerata</taxon>
        <taxon>Arachnida</taxon>
        <taxon>Araneae</taxon>
        <taxon>Araneomorphae</taxon>
        <taxon>Entelegynae</taxon>
        <taxon>Araneoidea</taxon>
        <taxon>Araneidae</taxon>
        <taxon>Caerostris</taxon>
    </lineage>
</organism>
<name>A0AAV4VJT7_9ARAC</name>
<dbReference type="Proteomes" id="UP001054837">
    <property type="component" value="Unassembled WGS sequence"/>
</dbReference>
<proteinExistence type="predicted"/>
<reference evidence="1 2" key="1">
    <citation type="submission" date="2021-06" db="EMBL/GenBank/DDBJ databases">
        <title>Caerostris darwini draft genome.</title>
        <authorList>
            <person name="Kono N."/>
            <person name="Arakawa K."/>
        </authorList>
    </citation>
    <scope>NUCLEOTIDE SEQUENCE [LARGE SCALE GENOMIC DNA]</scope>
</reference>
<keyword evidence="2" id="KW-1185">Reference proteome</keyword>
<sequence length="137" mass="15967">MSSITFRKVEFCSCLCPLADLTKCMTAGAPGADKESFHTCSRVFPLVQAYRRRHFEIPHNNCFERTRKKKKRCSRVFPLVQAYKRRHFEIPHNNCFERTWKKNKKSEAVFLRSSEPTGGDILRSRTTIVSKGPGRRK</sequence>
<dbReference type="AlphaFoldDB" id="A0AAV4VJT7"/>
<evidence type="ECO:0000313" key="1">
    <source>
        <dbReference type="EMBL" id="GIY70318.1"/>
    </source>
</evidence>